<dbReference type="InterPro" id="IPR001254">
    <property type="entry name" value="Trypsin_dom"/>
</dbReference>
<protein>
    <recommendedName>
        <fullName evidence="2">Peptidase S1 domain-containing protein</fullName>
    </recommendedName>
</protein>
<gene>
    <name evidence="3" type="ORF">GCM10011349_46050</name>
</gene>
<evidence type="ECO:0000313" key="4">
    <source>
        <dbReference type="Proteomes" id="UP000605099"/>
    </source>
</evidence>
<dbReference type="InterPro" id="IPR009003">
    <property type="entry name" value="Peptidase_S1_PA"/>
</dbReference>
<dbReference type="SUPFAM" id="SSF50494">
    <property type="entry name" value="Trypsin-like serine proteases"/>
    <property type="match status" value="1"/>
</dbReference>
<proteinExistence type="predicted"/>
<dbReference type="PROSITE" id="PS50240">
    <property type="entry name" value="TRYPSIN_DOM"/>
    <property type="match status" value="1"/>
</dbReference>
<dbReference type="RefSeq" id="WP_188823723.1">
    <property type="nucleotide sequence ID" value="NZ_BMLK01000046.1"/>
</dbReference>
<evidence type="ECO:0000256" key="1">
    <source>
        <dbReference type="SAM" id="SignalP"/>
    </source>
</evidence>
<dbReference type="PROSITE" id="PS00134">
    <property type="entry name" value="TRYPSIN_HIS"/>
    <property type="match status" value="1"/>
</dbReference>
<dbReference type="Proteomes" id="UP000605099">
    <property type="component" value="Unassembled WGS sequence"/>
</dbReference>
<name>A0ABQ2K303_9SPHN</name>
<dbReference type="InterPro" id="IPR018114">
    <property type="entry name" value="TRYPSIN_HIS"/>
</dbReference>
<sequence length="342" mass="36197">MDTASQVEFADDAKARAVCSCLALICAGLLGCASWPAPAQEPAKEQDPAFEEEGLEGTFVEGNEENTISFAPVEIALNQHSIQVFNGQSPDAGDWSSLVIAASQGDKAGSQSCTATFVGRNALLTAAHCVMPTRGKIPFAIKVGPLVFRCAVDQAYANAGLPIRGLRHYADYALCRTAPEAARPAAYEELRWDWIDLVPTRIEAKLLIAGYGCVQWTFSPGSGEIAPGPRLLALAVGDFTVDRIGHDYFASQSDGKTQPALCAGDSGGPAFAGISARALAGPRTIQGVASSNPVVDGKVESRFAALSTVRFRKFLECWMGANPEIQLQVKAPPDAPIEPRQC</sequence>
<feature type="domain" description="Peptidase S1" evidence="2">
    <location>
        <begin position="59"/>
        <end position="324"/>
    </location>
</feature>
<evidence type="ECO:0000259" key="2">
    <source>
        <dbReference type="PROSITE" id="PS50240"/>
    </source>
</evidence>
<organism evidence="3 4">
    <name type="scientific">Novosphingobium indicum</name>
    <dbReference type="NCBI Taxonomy" id="462949"/>
    <lineage>
        <taxon>Bacteria</taxon>
        <taxon>Pseudomonadati</taxon>
        <taxon>Pseudomonadota</taxon>
        <taxon>Alphaproteobacteria</taxon>
        <taxon>Sphingomonadales</taxon>
        <taxon>Sphingomonadaceae</taxon>
        <taxon>Novosphingobium</taxon>
    </lineage>
</organism>
<dbReference type="Gene3D" id="2.40.10.10">
    <property type="entry name" value="Trypsin-like serine proteases"/>
    <property type="match status" value="1"/>
</dbReference>
<keyword evidence="4" id="KW-1185">Reference proteome</keyword>
<feature type="signal peptide" evidence="1">
    <location>
        <begin position="1"/>
        <end position="39"/>
    </location>
</feature>
<reference evidence="4" key="1">
    <citation type="journal article" date="2019" name="Int. J. Syst. Evol. Microbiol.">
        <title>The Global Catalogue of Microorganisms (GCM) 10K type strain sequencing project: providing services to taxonomists for standard genome sequencing and annotation.</title>
        <authorList>
            <consortium name="The Broad Institute Genomics Platform"/>
            <consortium name="The Broad Institute Genome Sequencing Center for Infectious Disease"/>
            <person name="Wu L."/>
            <person name="Ma J."/>
        </authorList>
    </citation>
    <scope>NUCLEOTIDE SEQUENCE [LARGE SCALE GENOMIC DNA]</scope>
    <source>
        <strain evidence="4">CGMCC 1.6784</strain>
    </source>
</reference>
<keyword evidence="1" id="KW-0732">Signal</keyword>
<dbReference type="EMBL" id="BMLK01000046">
    <property type="protein sequence ID" value="GGN62389.1"/>
    <property type="molecule type" value="Genomic_DNA"/>
</dbReference>
<feature type="chain" id="PRO_5047399860" description="Peptidase S1 domain-containing protein" evidence="1">
    <location>
        <begin position="40"/>
        <end position="342"/>
    </location>
</feature>
<evidence type="ECO:0000313" key="3">
    <source>
        <dbReference type="EMBL" id="GGN62389.1"/>
    </source>
</evidence>
<accession>A0ABQ2K303</accession>
<dbReference type="InterPro" id="IPR043504">
    <property type="entry name" value="Peptidase_S1_PA_chymotrypsin"/>
</dbReference>
<comment type="caution">
    <text evidence="3">The sequence shown here is derived from an EMBL/GenBank/DDBJ whole genome shotgun (WGS) entry which is preliminary data.</text>
</comment>